<keyword evidence="3" id="KW-0489">Methyltransferase</keyword>
<dbReference type="PANTHER" id="PTHR42912:SF83">
    <property type="entry name" value="METHYLTRANSFERASE TYPE 11 DOMAIN-CONTAINING PROTEIN"/>
    <property type="match status" value="1"/>
</dbReference>
<keyword evidence="4" id="KW-1185">Reference proteome</keyword>
<keyword evidence="3" id="KW-0808">Transferase</keyword>
<dbReference type="Pfam" id="PF13489">
    <property type="entry name" value="Methyltransf_23"/>
    <property type="match status" value="1"/>
</dbReference>
<dbReference type="Proteomes" id="UP001283341">
    <property type="component" value="Unassembled WGS sequence"/>
</dbReference>
<accession>A0AAE0I0M9</accession>
<organism evidence="3 4">
    <name type="scientific">Apodospora peruviana</name>
    <dbReference type="NCBI Taxonomy" id="516989"/>
    <lineage>
        <taxon>Eukaryota</taxon>
        <taxon>Fungi</taxon>
        <taxon>Dikarya</taxon>
        <taxon>Ascomycota</taxon>
        <taxon>Pezizomycotina</taxon>
        <taxon>Sordariomycetes</taxon>
        <taxon>Sordariomycetidae</taxon>
        <taxon>Sordariales</taxon>
        <taxon>Lasiosphaeriaceae</taxon>
        <taxon>Apodospora</taxon>
    </lineage>
</organism>
<evidence type="ECO:0000256" key="1">
    <source>
        <dbReference type="SAM" id="MobiDB-lite"/>
    </source>
</evidence>
<sequence length="469" mass="52353">MASTIKILPRKLGLSLKGAQLLLTPHQIPNAAPCSSSGRSLTLSARLFSKQQPRRPPNQPSISLKKSLRNSKGEPNTNRRNKNDSRSNNTNRQSEPLDVLYQRYKWPLLGAAFTVFGMTMYITLLVSSLTGKGAGPCPHDDHNGKPTGLPADLDPTKTNLEEKDPDEKRQSAEAFDKELDFQEKLTRTCRFRERYIASKARGHVLEVAVGTGRNLPFYDYTDLITADPSTLEARERVHMLRLLDESDALKKLADDPSKKDIGSLEGEILTFTGVDISPDMLTIARTRLREWVPGLSKIMFKKRKEPMPLPGQEAEVLNLLEGKVRLFMGDAERALPPPPSPSAQDNNKKKYDTIVQTFGLCSVSHPTKLLENMADAIQPGTGRILLMEHGMGFYGWLNGWLDRFALPHFQRYGCWWNRDIEGIVREAATEVPGLEVVEVRRPWSHGGTTYLIELMVRSDAVAAAGSGKE</sequence>
<evidence type="ECO:0000313" key="3">
    <source>
        <dbReference type="EMBL" id="KAK3316342.1"/>
    </source>
</evidence>
<dbReference type="AlphaFoldDB" id="A0AAE0I0M9"/>
<proteinExistence type="predicted"/>
<keyword evidence="2" id="KW-0812">Transmembrane</keyword>
<feature type="region of interest" description="Disordered" evidence="1">
    <location>
        <begin position="48"/>
        <end position="94"/>
    </location>
</feature>
<dbReference type="InterPro" id="IPR050508">
    <property type="entry name" value="Methyltransf_Superfamily"/>
</dbReference>
<name>A0AAE0I0M9_9PEZI</name>
<feature type="region of interest" description="Disordered" evidence="1">
    <location>
        <begin position="132"/>
        <end position="175"/>
    </location>
</feature>
<keyword evidence="2" id="KW-0472">Membrane</keyword>
<protein>
    <submittedName>
        <fullName evidence="3">S-adenosyl-L-methionine-dependent methyltransferase</fullName>
    </submittedName>
</protein>
<dbReference type="GO" id="GO:0008168">
    <property type="term" value="F:methyltransferase activity"/>
    <property type="evidence" value="ECO:0007669"/>
    <property type="project" value="UniProtKB-KW"/>
</dbReference>
<keyword evidence="2" id="KW-1133">Transmembrane helix</keyword>
<dbReference type="SUPFAM" id="SSF53335">
    <property type="entry name" value="S-adenosyl-L-methionine-dependent methyltransferases"/>
    <property type="match status" value="1"/>
</dbReference>
<feature type="compositionally biased region" description="Basic and acidic residues" evidence="1">
    <location>
        <begin position="159"/>
        <end position="175"/>
    </location>
</feature>
<dbReference type="Gene3D" id="3.40.50.150">
    <property type="entry name" value="Vaccinia Virus protein VP39"/>
    <property type="match status" value="1"/>
</dbReference>
<evidence type="ECO:0000256" key="2">
    <source>
        <dbReference type="SAM" id="Phobius"/>
    </source>
</evidence>
<gene>
    <name evidence="3" type="ORF">B0H66DRAFT_292113</name>
</gene>
<dbReference type="InterPro" id="IPR029063">
    <property type="entry name" value="SAM-dependent_MTases_sf"/>
</dbReference>
<reference evidence="3" key="1">
    <citation type="journal article" date="2023" name="Mol. Phylogenet. Evol.">
        <title>Genome-scale phylogeny and comparative genomics of the fungal order Sordariales.</title>
        <authorList>
            <person name="Hensen N."/>
            <person name="Bonometti L."/>
            <person name="Westerberg I."/>
            <person name="Brannstrom I.O."/>
            <person name="Guillou S."/>
            <person name="Cros-Aarteil S."/>
            <person name="Calhoun S."/>
            <person name="Haridas S."/>
            <person name="Kuo A."/>
            <person name="Mondo S."/>
            <person name="Pangilinan J."/>
            <person name="Riley R."/>
            <person name="LaButti K."/>
            <person name="Andreopoulos B."/>
            <person name="Lipzen A."/>
            <person name="Chen C."/>
            <person name="Yan M."/>
            <person name="Daum C."/>
            <person name="Ng V."/>
            <person name="Clum A."/>
            <person name="Steindorff A."/>
            <person name="Ohm R.A."/>
            <person name="Martin F."/>
            <person name="Silar P."/>
            <person name="Natvig D.O."/>
            <person name="Lalanne C."/>
            <person name="Gautier V."/>
            <person name="Ament-Velasquez S.L."/>
            <person name="Kruys A."/>
            <person name="Hutchinson M.I."/>
            <person name="Powell A.J."/>
            <person name="Barry K."/>
            <person name="Miller A.N."/>
            <person name="Grigoriev I.V."/>
            <person name="Debuchy R."/>
            <person name="Gladieux P."/>
            <person name="Hiltunen Thoren M."/>
            <person name="Johannesson H."/>
        </authorList>
    </citation>
    <scope>NUCLEOTIDE SEQUENCE</scope>
    <source>
        <strain evidence="3">CBS 118394</strain>
    </source>
</reference>
<reference evidence="3" key="2">
    <citation type="submission" date="2023-06" db="EMBL/GenBank/DDBJ databases">
        <authorList>
            <consortium name="Lawrence Berkeley National Laboratory"/>
            <person name="Haridas S."/>
            <person name="Hensen N."/>
            <person name="Bonometti L."/>
            <person name="Westerberg I."/>
            <person name="Brannstrom I.O."/>
            <person name="Guillou S."/>
            <person name="Cros-Aarteil S."/>
            <person name="Calhoun S."/>
            <person name="Kuo A."/>
            <person name="Mondo S."/>
            <person name="Pangilinan J."/>
            <person name="Riley R."/>
            <person name="Labutti K."/>
            <person name="Andreopoulos B."/>
            <person name="Lipzen A."/>
            <person name="Chen C."/>
            <person name="Yanf M."/>
            <person name="Daum C."/>
            <person name="Ng V."/>
            <person name="Clum A."/>
            <person name="Steindorff A."/>
            <person name="Ohm R."/>
            <person name="Martin F."/>
            <person name="Silar P."/>
            <person name="Natvig D."/>
            <person name="Lalanne C."/>
            <person name="Gautier V."/>
            <person name="Ament-Velasquez S.L."/>
            <person name="Kruys A."/>
            <person name="Hutchinson M.I."/>
            <person name="Powell A.J."/>
            <person name="Barry K."/>
            <person name="Miller A.N."/>
            <person name="Grigoriev I.V."/>
            <person name="Debuchy R."/>
            <person name="Gladieux P."/>
            <person name="Thoren M.H."/>
            <person name="Johannesson H."/>
        </authorList>
    </citation>
    <scope>NUCLEOTIDE SEQUENCE</scope>
    <source>
        <strain evidence="3">CBS 118394</strain>
    </source>
</reference>
<dbReference type="GO" id="GO:0032259">
    <property type="term" value="P:methylation"/>
    <property type="evidence" value="ECO:0007669"/>
    <property type="project" value="UniProtKB-KW"/>
</dbReference>
<comment type="caution">
    <text evidence="3">The sequence shown here is derived from an EMBL/GenBank/DDBJ whole genome shotgun (WGS) entry which is preliminary data.</text>
</comment>
<evidence type="ECO:0000313" key="4">
    <source>
        <dbReference type="Proteomes" id="UP001283341"/>
    </source>
</evidence>
<feature type="transmembrane region" description="Helical" evidence="2">
    <location>
        <begin position="108"/>
        <end position="129"/>
    </location>
</feature>
<dbReference type="EMBL" id="JAUEDM010000005">
    <property type="protein sequence ID" value="KAK3316342.1"/>
    <property type="molecule type" value="Genomic_DNA"/>
</dbReference>
<dbReference type="PANTHER" id="PTHR42912">
    <property type="entry name" value="METHYLTRANSFERASE"/>
    <property type="match status" value="1"/>
</dbReference>